<evidence type="ECO:0000313" key="2">
    <source>
        <dbReference type="Proteomes" id="UP001605036"/>
    </source>
</evidence>
<organism evidence="1 2">
    <name type="scientific">Riccia fluitans</name>
    <dbReference type="NCBI Taxonomy" id="41844"/>
    <lineage>
        <taxon>Eukaryota</taxon>
        <taxon>Viridiplantae</taxon>
        <taxon>Streptophyta</taxon>
        <taxon>Embryophyta</taxon>
        <taxon>Marchantiophyta</taxon>
        <taxon>Marchantiopsida</taxon>
        <taxon>Marchantiidae</taxon>
        <taxon>Marchantiales</taxon>
        <taxon>Ricciaceae</taxon>
        <taxon>Riccia</taxon>
    </lineage>
</organism>
<dbReference type="AlphaFoldDB" id="A0ABD1ZA81"/>
<keyword evidence="2" id="KW-1185">Reference proteome</keyword>
<sequence length="221" mass="25142">METRVPLLKDEARRHGFITDWKLVRQTINSFMIIESNVVEKNSTGCVEEDCEDYQQVMDDSIVDWEDDVIGIHGSENLLQADCGKGGMMAENTWSILIQGGNTEWKDCRCYENIKDWIQVKTLKVEEEASGFIVGIEEATKVTHIDGVDSDTRIGVTRDVKVEDIEIKDNMDFGLMDSRGKIQCMKTSVGDPKDTDDKTEGERIFQVQEGSIQPTRDYKVY</sequence>
<gene>
    <name evidence="1" type="ORF">R1flu_011900</name>
</gene>
<reference evidence="1 2" key="1">
    <citation type="submission" date="2024-09" db="EMBL/GenBank/DDBJ databases">
        <title>Chromosome-scale assembly of Riccia fluitans.</title>
        <authorList>
            <person name="Paukszto L."/>
            <person name="Sawicki J."/>
            <person name="Karawczyk K."/>
            <person name="Piernik-Szablinska J."/>
            <person name="Szczecinska M."/>
            <person name="Mazdziarz M."/>
        </authorList>
    </citation>
    <scope>NUCLEOTIDE SEQUENCE [LARGE SCALE GENOMIC DNA]</scope>
    <source>
        <strain evidence="1">Rf_01</strain>
        <tissue evidence="1">Aerial parts of the thallus</tissue>
    </source>
</reference>
<dbReference type="EMBL" id="JBHFFA010000002">
    <property type="protein sequence ID" value="KAL2644313.1"/>
    <property type="molecule type" value="Genomic_DNA"/>
</dbReference>
<comment type="caution">
    <text evidence="1">The sequence shown here is derived from an EMBL/GenBank/DDBJ whole genome shotgun (WGS) entry which is preliminary data.</text>
</comment>
<proteinExistence type="predicted"/>
<name>A0ABD1ZA81_9MARC</name>
<dbReference type="Proteomes" id="UP001605036">
    <property type="component" value="Unassembled WGS sequence"/>
</dbReference>
<protein>
    <submittedName>
        <fullName evidence="1">Uncharacterized protein</fullName>
    </submittedName>
</protein>
<accession>A0ABD1ZA81</accession>
<evidence type="ECO:0000313" key="1">
    <source>
        <dbReference type="EMBL" id="KAL2644313.1"/>
    </source>
</evidence>